<reference evidence="2 3" key="1">
    <citation type="submission" date="2014-07" db="EMBL/GenBank/DDBJ databases">
        <title>Methanogenic archaea and the global carbon cycle.</title>
        <authorList>
            <person name="Henriksen J.R."/>
            <person name="Luke J."/>
            <person name="Reinhart S."/>
            <person name="Benedict M.N."/>
            <person name="Youngblut N.D."/>
            <person name="Metcalf M.E."/>
            <person name="Whitaker R.J."/>
            <person name="Metcalf W.W."/>
        </authorList>
    </citation>
    <scope>NUCLEOTIDE SEQUENCE [LARGE SCALE GENOMIC DNA]</scope>
    <source>
        <strain evidence="2 3">WWM610</strain>
    </source>
</reference>
<dbReference type="Proteomes" id="UP000033058">
    <property type="component" value="Chromosome"/>
</dbReference>
<organism evidence="2 3">
    <name type="scientific">Methanosarcina mazei WWM610</name>
    <dbReference type="NCBI Taxonomy" id="1434117"/>
    <lineage>
        <taxon>Archaea</taxon>
        <taxon>Methanobacteriati</taxon>
        <taxon>Methanobacteriota</taxon>
        <taxon>Stenosarchaea group</taxon>
        <taxon>Methanomicrobia</taxon>
        <taxon>Methanosarcinales</taxon>
        <taxon>Methanosarcinaceae</taxon>
        <taxon>Methanosarcina</taxon>
    </lineage>
</organism>
<evidence type="ECO:0000256" key="1">
    <source>
        <dbReference type="SAM" id="MobiDB-lite"/>
    </source>
</evidence>
<feature type="region of interest" description="Disordered" evidence="1">
    <location>
        <begin position="146"/>
        <end position="168"/>
    </location>
</feature>
<accession>A0A0E3PXM7</accession>
<dbReference type="PATRIC" id="fig|1434117.4.peg.1967"/>
<name>A0A0E3PXM7_METMZ</name>
<dbReference type="RefSeq" id="WP_015413046.1">
    <property type="nucleotide sequence ID" value="NZ_CP009509.1"/>
</dbReference>
<dbReference type="GeneID" id="24851243"/>
<protein>
    <submittedName>
        <fullName evidence="2">ATPase involved in DNA repair</fullName>
    </submittedName>
</protein>
<sequence length="366" mass="40373">MKIKFLSLKLLPLVIILTGVIVSSGCADSSQAEPVNYKYHGDLYRSIFYPYAGLLKGDVIPGIGYQDHPPGMPEIKDSSRSMQDAAFMLARNIVKAEAISAKLEPGVQYLRDQGKDVNRLESLLEEYNGLVEEAKYYLELAVSSSGKDEGTAGKNEVSEDGSQVESSEKEYLIQSQKRMIQASMVLKDIFEEFKLLMPGNEELNETDRLSATGEGRVTLMGGFDIKLHLEEGEIAVMSPDSIIIIEGDYVLEIKESGPENIFIYHIQSADMEVSGRHKTLLLNGENITVEADGEGYASFFGNGTYSVENADGMKREGQWALDSFLKEIAPGRPGKTESRVPPIGVHDPETGIREKLMVRAGFTEKN</sequence>
<proteinExistence type="predicted"/>
<evidence type="ECO:0000313" key="2">
    <source>
        <dbReference type="EMBL" id="AKB40537.1"/>
    </source>
</evidence>
<dbReference type="AlphaFoldDB" id="A0A0E3PXM7"/>
<gene>
    <name evidence="2" type="ORF">MSMAW_1546</name>
</gene>
<dbReference type="EMBL" id="CP009509">
    <property type="protein sequence ID" value="AKB40537.1"/>
    <property type="molecule type" value="Genomic_DNA"/>
</dbReference>
<dbReference type="PROSITE" id="PS51257">
    <property type="entry name" value="PROKAR_LIPOPROTEIN"/>
    <property type="match status" value="1"/>
</dbReference>
<evidence type="ECO:0000313" key="3">
    <source>
        <dbReference type="Proteomes" id="UP000033058"/>
    </source>
</evidence>
<dbReference type="HOGENOM" id="CLU_812837_0_0_2"/>